<dbReference type="KEGG" id="sre:PTSG_12034"/>
<sequence length="279" mass="30279">MESAKTTAADAAAVAASSKTGDVCDGVATGRRSKRAKTTVGSYSSSRGTPVKMSREDFAKDMGAIKKMRGRKALSTEECLCIVHLYLKLKQRRQQPSRGAPKKTTVQQEVADLLGYSRSTVGSIFSRWNELKRQNGGKPPASFAMENERGKHAKGKRIPESSSVIALVHDFVEGKRAKHQSVTAVQLTEYLEEQGILEIKRDPLTSTYDKAAWNAAHRVTCSYMKKHGFLRAKEGKSRSNEEGDGDDGNDGNDGSDADNGDNGADADDNDARKTHAQAV</sequence>
<keyword evidence="3" id="KW-1185">Reference proteome</keyword>
<evidence type="ECO:0000313" key="3">
    <source>
        <dbReference type="Proteomes" id="UP000007799"/>
    </source>
</evidence>
<evidence type="ECO:0000256" key="1">
    <source>
        <dbReference type="SAM" id="MobiDB-lite"/>
    </source>
</evidence>
<feature type="compositionally biased region" description="Basic and acidic residues" evidence="1">
    <location>
        <begin position="232"/>
        <end position="241"/>
    </location>
</feature>
<proteinExistence type="predicted"/>
<accession>F2U5T2</accession>
<feature type="compositionally biased region" description="Acidic residues" evidence="1">
    <location>
        <begin position="242"/>
        <end position="268"/>
    </location>
</feature>
<reference evidence="2" key="1">
    <citation type="submission" date="2009-08" db="EMBL/GenBank/DDBJ databases">
        <title>Annotation of Salpingoeca rosetta.</title>
        <authorList>
            <consortium name="The Broad Institute Genome Sequencing Platform"/>
            <person name="Russ C."/>
            <person name="Cuomo C."/>
            <person name="Burger G."/>
            <person name="Gray M.W."/>
            <person name="Holland P.W.H."/>
            <person name="King N."/>
            <person name="Lang F.B.F."/>
            <person name="Roger A.J."/>
            <person name="Ruiz-Trillo I."/>
            <person name="Young S.K."/>
            <person name="Zeng Q."/>
            <person name="Gargeya S."/>
            <person name="Alvarado L."/>
            <person name="Berlin A."/>
            <person name="Chapman S.B."/>
            <person name="Chen Z."/>
            <person name="Freedman E."/>
            <person name="Gellesch M."/>
            <person name="Goldberg J."/>
            <person name="Griggs A."/>
            <person name="Gujja S."/>
            <person name="Heilman E."/>
            <person name="Heiman D."/>
            <person name="Howarth C."/>
            <person name="Mehta T."/>
            <person name="Neiman D."/>
            <person name="Pearson M."/>
            <person name="Roberts A."/>
            <person name="Saif S."/>
            <person name="Shea T."/>
            <person name="Shenoy N."/>
            <person name="Sisk P."/>
            <person name="Stolte C."/>
            <person name="Sykes S."/>
            <person name="White J."/>
            <person name="Yandava C."/>
            <person name="Haas B."/>
            <person name="Nusbaum C."/>
            <person name="Birren B."/>
        </authorList>
    </citation>
    <scope>NUCLEOTIDE SEQUENCE [LARGE SCALE GENOMIC DNA]</scope>
    <source>
        <strain evidence="2">ATCC 50818</strain>
    </source>
</reference>
<dbReference type="AlphaFoldDB" id="F2U5T2"/>
<dbReference type="OrthoDB" id="10666983at2759"/>
<dbReference type="RefSeq" id="XP_004995237.1">
    <property type="nucleotide sequence ID" value="XM_004995180.1"/>
</dbReference>
<protein>
    <submittedName>
        <fullName evidence="2">Uncharacterized protein</fullName>
    </submittedName>
</protein>
<dbReference type="Proteomes" id="UP000007799">
    <property type="component" value="Unassembled WGS sequence"/>
</dbReference>
<dbReference type="EMBL" id="GL832962">
    <property type="protein sequence ID" value="EGD82873.1"/>
    <property type="molecule type" value="Genomic_DNA"/>
</dbReference>
<gene>
    <name evidence="2" type="ORF">PTSG_12034</name>
</gene>
<dbReference type="InParanoid" id="F2U5T2"/>
<evidence type="ECO:0000313" key="2">
    <source>
        <dbReference type="EMBL" id="EGD82873.1"/>
    </source>
</evidence>
<feature type="region of interest" description="Disordered" evidence="1">
    <location>
        <begin position="134"/>
        <end position="154"/>
    </location>
</feature>
<dbReference type="GeneID" id="16075818"/>
<organism evidence="3">
    <name type="scientific">Salpingoeca rosetta (strain ATCC 50818 / BSB-021)</name>
    <dbReference type="NCBI Taxonomy" id="946362"/>
    <lineage>
        <taxon>Eukaryota</taxon>
        <taxon>Choanoflagellata</taxon>
        <taxon>Craspedida</taxon>
        <taxon>Salpingoecidae</taxon>
        <taxon>Salpingoeca</taxon>
    </lineage>
</organism>
<name>F2U5T2_SALR5</name>
<feature type="region of interest" description="Disordered" evidence="1">
    <location>
        <begin position="232"/>
        <end position="279"/>
    </location>
</feature>